<feature type="domain" description="Peptidase S54 rhomboid" evidence="6">
    <location>
        <begin position="52"/>
        <end position="209"/>
    </location>
</feature>
<dbReference type="SUPFAM" id="SSF144091">
    <property type="entry name" value="Rhomboid-like"/>
    <property type="match status" value="1"/>
</dbReference>
<proteinExistence type="predicted"/>
<evidence type="ECO:0000256" key="1">
    <source>
        <dbReference type="ARBA" id="ARBA00004141"/>
    </source>
</evidence>
<comment type="subcellular location">
    <subcellularLocation>
        <location evidence="1">Membrane</location>
        <topology evidence="1">Multi-pass membrane protein</topology>
    </subcellularLocation>
</comment>
<protein>
    <submittedName>
        <fullName evidence="7">Rhomboid family intramembrane serine protease</fullName>
        <ecNumber evidence="7">3.4.21.-</ecNumber>
    </submittedName>
</protein>
<comment type="caution">
    <text evidence="7">The sequence shown here is derived from an EMBL/GenBank/DDBJ whole genome shotgun (WGS) entry which is preliminary data.</text>
</comment>
<evidence type="ECO:0000256" key="3">
    <source>
        <dbReference type="ARBA" id="ARBA00022989"/>
    </source>
</evidence>
<dbReference type="RefSeq" id="WP_277861975.1">
    <property type="nucleotide sequence ID" value="NZ_JARRAG010000002.1"/>
</dbReference>
<sequence>MIIPWGTDAPIYHRPYATIAVMIACVLVFAADPYHRHTEWMLALGDGIHPVQWVTNIFMHADIMHLLGNLLFLWAFGIIVEGKLGAIGFLAVYLAMGVFQSGSIQLLADPAGSQHMLGASGAIYGLMALCMIWAPRNDLYCVVILSGFMRLLIFQPEIPILWFAAFYIAWEVLVASLTSASVQALAVSSALAHASGALGGVIVGLVLLKFDLVDCEGWDLLSRMKHGRTGTMNKTSKRTPHRSMVEKVQKKVAKAKKAKAAGEAPDLVALRTLRGHLDADETEAAMGFYRSTRRRLKGWRPPDPERVDLIKALVAAQAWDDAVGVMQAYLDESNLPSPKIRLKLAEVLIRRLDRPVAGLRTLERVGETDLPSNLVDGRRKLVALAEQIRDEGVLELDAEVQPI</sequence>
<dbReference type="EMBL" id="JARRAG010000002">
    <property type="protein sequence ID" value="MDG3005644.1"/>
    <property type="molecule type" value="Genomic_DNA"/>
</dbReference>
<feature type="transmembrane region" description="Helical" evidence="5">
    <location>
        <begin position="190"/>
        <end position="208"/>
    </location>
</feature>
<dbReference type="EC" id="3.4.21.-" evidence="7"/>
<dbReference type="InterPro" id="IPR035952">
    <property type="entry name" value="Rhomboid-like_sf"/>
</dbReference>
<dbReference type="GO" id="GO:0008233">
    <property type="term" value="F:peptidase activity"/>
    <property type="evidence" value="ECO:0007669"/>
    <property type="project" value="UniProtKB-KW"/>
</dbReference>
<dbReference type="PANTHER" id="PTHR43066:SF5">
    <property type="entry name" value="RHOMBOID-LIKE PROTEIN 11, CHLOROPLASTIC-RELATED"/>
    <property type="match status" value="1"/>
</dbReference>
<accession>A0ABT6FDU6</accession>
<keyword evidence="7" id="KW-0378">Hydrolase</keyword>
<dbReference type="PANTHER" id="PTHR43066">
    <property type="entry name" value="RHOMBOID-RELATED PROTEIN"/>
    <property type="match status" value="1"/>
</dbReference>
<reference evidence="7 8" key="1">
    <citation type="submission" date="2023-03" db="EMBL/GenBank/DDBJ databases">
        <title>Paludisphaera mucosa sp. nov. a novel planctomycete from northern fen.</title>
        <authorList>
            <person name="Ivanova A."/>
        </authorList>
    </citation>
    <scope>NUCLEOTIDE SEQUENCE [LARGE SCALE GENOMIC DNA]</scope>
    <source>
        <strain evidence="7 8">Pla2</strain>
    </source>
</reference>
<feature type="transmembrane region" description="Helical" evidence="5">
    <location>
        <begin position="71"/>
        <end position="96"/>
    </location>
</feature>
<keyword evidence="8" id="KW-1185">Reference proteome</keyword>
<dbReference type="GO" id="GO:0006508">
    <property type="term" value="P:proteolysis"/>
    <property type="evidence" value="ECO:0007669"/>
    <property type="project" value="UniProtKB-KW"/>
</dbReference>
<evidence type="ECO:0000256" key="2">
    <source>
        <dbReference type="ARBA" id="ARBA00022692"/>
    </source>
</evidence>
<keyword evidence="4 5" id="KW-0472">Membrane</keyword>
<feature type="transmembrane region" description="Helical" evidence="5">
    <location>
        <begin position="147"/>
        <end position="170"/>
    </location>
</feature>
<evidence type="ECO:0000256" key="4">
    <source>
        <dbReference type="ARBA" id="ARBA00023136"/>
    </source>
</evidence>
<name>A0ABT6FDU6_9BACT</name>
<evidence type="ECO:0000256" key="5">
    <source>
        <dbReference type="SAM" id="Phobius"/>
    </source>
</evidence>
<evidence type="ECO:0000313" key="7">
    <source>
        <dbReference type="EMBL" id="MDG3005644.1"/>
    </source>
</evidence>
<feature type="transmembrane region" description="Helical" evidence="5">
    <location>
        <begin position="12"/>
        <end position="31"/>
    </location>
</feature>
<evidence type="ECO:0000313" key="8">
    <source>
        <dbReference type="Proteomes" id="UP001216907"/>
    </source>
</evidence>
<keyword evidence="3 5" id="KW-1133">Transmembrane helix</keyword>
<keyword evidence="7" id="KW-0645">Protease</keyword>
<organism evidence="7 8">
    <name type="scientific">Paludisphaera mucosa</name>
    <dbReference type="NCBI Taxonomy" id="3030827"/>
    <lineage>
        <taxon>Bacteria</taxon>
        <taxon>Pseudomonadati</taxon>
        <taxon>Planctomycetota</taxon>
        <taxon>Planctomycetia</taxon>
        <taxon>Isosphaerales</taxon>
        <taxon>Isosphaeraceae</taxon>
        <taxon>Paludisphaera</taxon>
    </lineage>
</organism>
<dbReference type="Proteomes" id="UP001216907">
    <property type="component" value="Unassembled WGS sequence"/>
</dbReference>
<dbReference type="InterPro" id="IPR022764">
    <property type="entry name" value="Peptidase_S54_rhomboid_dom"/>
</dbReference>
<dbReference type="Gene3D" id="1.20.1540.10">
    <property type="entry name" value="Rhomboid-like"/>
    <property type="match status" value="1"/>
</dbReference>
<evidence type="ECO:0000259" key="6">
    <source>
        <dbReference type="Pfam" id="PF01694"/>
    </source>
</evidence>
<keyword evidence="2 5" id="KW-0812">Transmembrane</keyword>
<feature type="transmembrane region" description="Helical" evidence="5">
    <location>
        <begin position="116"/>
        <end position="135"/>
    </location>
</feature>
<gene>
    <name evidence="7" type="ORF">PZE19_17795</name>
</gene>
<dbReference type="Pfam" id="PF01694">
    <property type="entry name" value="Rhomboid"/>
    <property type="match status" value="1"/>
</dbReference>